<name>A0A6L9UD13_9HYPH</name>
<dbReference type="Proteomes" id="UP000483035">
    <property type="component" value="Unassembled WGS sequence"/>
</dbReference>
<dbReference type="RefSeq" id="WP_163989852.1">
    <property type="nucleotide sequence ID" value="NZ_WUEY01000012.1"/>
</dbReference>
<evidence type="ECO:0000313" key="2">
    <source>
        <dbReference type="Proteomes" id="UP000483035"/>
    </source>
</evidence>
<dbReference type="InterPro" id="IPR005624">
    <property type="entry name" value="PduO/GlcC-like"/>
</dbReference>
<dbReference type="InterPro" id="IPR038084">
    <property type="entry name" value="PduO/GlcC-like_sf"/>
</dbReference>
<sequence length="139" mass="14042">MRDTISADLAQAALQAAAKRAGEIGVPMSIAVLDAGRALVAFLRMDKALLGSIEIAQAKAYTARTVNSRTADLMAGVQPGGPFYGLEVSHRQPLVVFGGGVPVTIGGEVVGAIGVSGGSAEQDVDVAEAAVLHIESLCA</sequence>
<protein>
    <submittedName>
        <fullName evidence="1">Heme-binding protein</fullName>
    </submittedName>
</protein>
<comment type="caution">
    <text evidence="1">The sequence shown here is derived from an EMBL/GenBank/DDBJ whole genome shotgun (WGS) entry which is preliminary data.</text>
</comment>
<dbReference type="InterPro" id="IPR052517">
    <property type="entry name" value="GlcG_carb_metab_protein"/>
</dbReference>
<evidence type="ECO:0000313" key="1">
    <source>
        <dbReference type="EMBL" id="NEI72448.1"/>
    </source>
</evidence>
<dbReference type="Gene3D" id="3.30.450.150">
    <property type="entry name" value="Haem-degrading domain"/>
    <property type="match status" value="1"/>
</dbReference>
<dbReference type="AlphaFoldDB" id="A0A6L9UD13"/>
<dbReference type="EMBL" id="WUEY01000012">
    <property type="protein sequence ID" value="NEI72448.1"/>
    <property type="molecule type" value="Genomic_DNA"/>
</dbReference>
<proteinExistence type="predicted"/>
<dbReference type="SUPFAM" id="SSF143744">
    <property type="entry name" value="GlcG-like"/>
    <property type="match status" value="1"/>
</dbReference>
<accession>A0A6L9UD13</accession>
<reference evidence="1 2" key="1">
    <citation type="submission" date="2019-12" db="EMBL/GenBank/DDBJ databases">
        <title>Rhizobium genotypes associated with high levels of biological nitrogen fixation by grain legumes in a temperate-maritime cropping system.</title>
        <authorList>
            <person name="Maluk M."/>
            <person name="Francesc Ferrando Molina F."/>
            <person name="Lopez Del Egido L."/>
            <person name="Lafos M."/>
            <person name="Langarica-Fuentes A."/>
            <person name="Gebre Yohannes G."/>
            <person name="Young M.W."/>
            <person name="Martin P."/>
            <person name="Gantlett R."/>
            <person name="Kenicer G."/>
            <person name="Hawes C."/>
            <person name="Begg G.S."/>
            <person name="Quilliam R.S."/>
            <person name="Squire G.R."/>
            <person name="Poole P.S."/>
            <person name="Young P.W."/>
            <person name="Iannetta P.M."/>
            <person name="James E.K."/>
        </authorList>
    </citation>
    <scope>NUCLEOTIDE SEQUENCE [LARGE SCALE GENOMIC DNA]</scope>
    <source>
        <strain evidence="1 2">JHI1118</strain>
    </source>
</reference>
<gene>
    <name evidence="1" type="ORF">GR212_22985</name>
</gene>
<dbReference type="PANTHER" id="PTHR34309">
    <property type="entry name" value="SLR1406 PROTEIN"/>
    <property type="match status" value="1"/>
</dbReference>
<organism evidence="1 2">
    <name type="scientific">Rhizobium lusitanum</name>
    <dbReference type="NCBI Taxonomy" id="293958"/>
    <lineage>
        <taxon>Bacteria</taxon>
        <taxon>Pseudomonadati</taxon>
        <taxon>Pseudomonadota</taxon>
        <taxon>Alphaproteobacteria</taxon>
        <taxon>Hyphomicrobiales</taxon>
        <taxon>Rhizobiaceae</taxon>
        <taxon>Rhizobium/Agrobacterium group</taxon>
        <taxon>Rhizobium</taxon>
    </lineage>
</organism>
<dbReference type="PANTHER" id="PTHR34309:SF1">
    <property type="entry name" value="PROTEIN GLCG"/>
    <property type="match status" value="1"/>
</dbReference>
<dbReference type="Pfam" id="PF03928">
    <property type="entry name" value="HbpS-like"/>
    <property type="match status" value="1"/>
</dbReference>